<reference evidence="2 3" key="1">
    <citation type="journal article" date="2023" name="Plants (Basel)">
        <title>Bridging the Gap: Combining Genomics and Transcriptomics Approaches to Understand Stylosanthes scabra, an Orphan Legume from the Brazilian Caatinga.</title>
        <authorList>
            <person name="Ferreira-Neto J.R.C."/>
            <person name="da Silva M.D."/>
            <person name="Binneck E."/>
            <person name="de Melo N.F."/>
            <person name="da Silva R.H."/>
            <person name="de Melo A.L.T.M."/>
            <person name="Pandolfi V."/>
            <person name="Bustamante F.O."/>
            <person name="Brasileiro-Vidal A.C."/>
            <person name="Benko-Iseppon A.M."/>
        </authorList>
    </citation>
    <scope>NUCLEOTIDE SEQUENCE [LARGE SCALE GENOMIC DNA]</scope>
    <source>
        <tissue evidence="2">Leaves</tissue>
    </source>
</reference>
<comment type="caution">
    <text evidence="2">The sequence shown here is derived from an EMBL/GenBank/DDBJ whole genome shotgun (WGS) entry which is preliminary data.</text>
</comment>
<feature type="compositionally biased region" description="Basic and acidic residues" evidence="1">
    <location>
        <begin position="17"/>
        <end position="34"/>
    </location>
</feature>
<evidence type="ECO:0000313" key="3">
    <source>
        <dbReference type="Proteomes" id="UP001341840"/>
    </source>
</evidence>
<protein>
    <submittedName>
        <fullName evidence="2">Uncharacterized protein</fullName>
    </submittedName>
</protein>
<evidence type="ECO:0000313" key="2">
    <source>
        <dbReference type="EMBL" id="MED6148859.1"/>
    </source>
</evidence>
<dbReference type="EMBL" id="JASCZI010091083">
    <property type="protein sequence ID" value="MED6148859.1"/>
    <property type="molecule type" value="Genomic_DNA"/>
</dbReference>
<gene>
    <name evidence="2" type="ORF">PIB30_057038</name>
</gene>
<evidence type="ECO:0000256" key="1">
    <source>
        <dbReference type="SAM" id="MobiDB-lite"/>
    </source>
</evidence>
<name>A0ABU6TK34_9FABA</name>
<sequence length="87" mass="9987">MVDSAKAGLKPSTSALRKGEIEENTKGTRTRNQEHVQVSDGLKEMKAFRQRLPAFKMKSEFLKAIQENQGFTYPMEEHFLEDVLEKT</sequence>
<proteinExistence type="predicted"/>
<feature type="region of interest" description="Disordered" evidence="1">
    <location>
        <begin position="1"/>
        <end position="38"/>
    </location>
</feature>
<organism evidence="2 3">
    <name type="scientific">Stylosanthes scabra</name>
    <dbReference type="NCBI Taxonomy" id="79078"/>
    <lineage>
        <taxon>Eukaryota</taxon>
        <taxon>Viridiplantae</taxon>
        <taxon>Streptophyta</taxon>
        <taxon>Embryophyta</taxon>
        <taxon>Tracheophyta</taxon>
        <taxon>Spermatophyta</taxon>
        <taxon>Magnoliopsida</taxon>
        <taxon>eudicotyledons</taxon>
        <taxon>Gunneridae</taxon>
        <taxon>Pentapetalae</taxon>
        <taxon>rosids</taxon>
        <taxon>fabids</taxon>
        <taxon>Fabales</taxon>
        <taxon>Fabaceae</taxon>
        <taxon>Papilionoideae</taxon>
        <taxon>50 kb inversion clade</taxon>
        <taxon>dalbergioids sensu lato</taxon>
        <taxon>Dalbergieae</taxon>
        <taxon>Pterocarpus clade</taxon>
        <taxon>Stylosanthes</taxon>
    </lineage>
</organism>
<dbReference type="Proteomes" id="UP001341840">
    <property type="component" value="Unassembled WGS sequence"/>
</dbReference>
<accession>A0ABU6TK34</accession>
<keyword evidence="3" id="KW-1185">Reference proteome</keyword>